<evidence type="ECO:0000313" key="6">
    <source>
        <dbReference type="EMBL" id="BDA77808.1"/>
    </source>
</evidence>
<keyword evidence="3" id="KW-0804">Transcription</keyword>
<dbReference type="PROSITE" id="PS00041">
    <property type="entry name" value="HTH_ARAC_FAMILY_1"/>
    <property type="match status" value="1"/>
</dbReference>
<evidence type="ECO:0000256" key="3">
    <source>
        <dbReference type="ARBA" id="ARBA00023163"/>
    </source>
</evidence>
<keyword evidence="1" id="KW-0805">Transcription regulation</keyword>
<sequence length="545" mass="63590">MHVFSVKFQFAFLFAFFFLFNCSTERPARAQDGRIILEDLGSILNVSREVEYKVAPTEANLSEIRNDTAGWERNGKPVFDQGFSTNVYWLRLHITNPTHLSNWYITLRNNRLDFVDFFLVTNGNIQSLATGDYRPLPPNSNTSYPAFEFVLSPQETGTLYIRIQADVHLAFFVRLYAPEEFGAEKNLTAMIHLIFIGLFLIFLIFQVRFNPTLSGFMEIYLSLAVLFIFLWAFCFSGEASRLLWPDSVWCKNKMQFVFALLFEIFFALFLTNYLQLRDFSPRLNFAFRIFISVVGLLSISFFFPLRNHTVVQVANAVMIVRNLLMTAGVIQCLRYKRFWVLYILASWLVIAVSNFINFFMVMKLLPYNTFTLYSHLFAFPIDILVITISQIVRYRNLRKERDDLREKVNELMKLPASSAREKRVRSLNVTRILENLAEYFEREKPYLEENLSLTTVAHTLGIRSDQLSAILNKEMNTSFSLLVNEYRVREACKLMKESSDMNLLEIAFECGFGSRTNFNRVFKQLTDLAPVDYRKEQIAIREDIS</sequence>
<name>A0ABM7UGP5_9LEPT</name>
<feature type="transmembrane region" description="Helical" evidence="4">
    <location>
        <begin position="372"/>
        <end position="392"/>
    </location>
</feature>
<evidence type="ECO:0000313" key="7">
    <source>
        <dbReference type="Proteomes" id="UP000245263"/>
    </source>
</evidence>
<feature type="transmembrane region" description="Helical" evidence="4">
    <location>
        <begin position="256"/>
        <end position="273"/>
    </location>
</feature>
<dbReference type="InterPro" id="IPR018062">
    <property type="entry name" value="HTH_AraC-typ_CS"/>
</dbReference>
<dbReference type="Gene3D" id="1.10.10.60">
    <property type="entry name" value="Homeodomain-like"/>
    <property type="match status" value="2"/>
</dbReference>
<protein>
    <recommendedName>
        <fullName evidence="5">HTH araC/xylS-type domain-containing protein</fullName>
    </recommendedName>
</protein>
<dbReference type="InterPro" id="IPR009057">
    <property type="entry name" value="Homeodomain-like_sf"/>
</dbReference>
<dbReference type="PANTHER" id="PTHR43280">
    <property type="entry name" value="ARAC-FAMILY TRANSCRIPTIONAL REGULATOR"/>
    <property type="match status" value="1"/>
</dbReference>
<dbReference type="Gene3D" id="2.60.40.2380">
    <property type="match status" value="1"/>
</dbReference>
<feature type="transmembrane region" description="Helical" evidence="4">
    <location>
        <begin position="339"/>
        <end position="360"/>
    </location>
</feature>
<evidence type="ECO:0000259" key="5">
    <source>
        <dbReference type="PROSITE" id="PS01124"/>
    </source>
</evidence>
<organism evidence="6 7">
    <name type="scientific">Leptospira kobayashii</name>
    <dbReference type="NCBI Taxonomy" id="1917830"/>
    <lineage>
        <taxon>Bacteria</taxon>
        <taxon>Pseudomonadati</taxon>
        <taxon>Spirochaetota</taxon>
        <taxon>Spirochaetia</taxon>
        <taxon>Leptospirales</taxon>
        <taxon>Leptospiraceae</taxon>
        <taxon>Leptospira</taxon>
    </lineage>
</organism>
<keyword evidence="4" id="KW-0472">Membrane</keyword>
<dbReference type="SMART" id="SM00342">
    <property type="entry name" value="HTH_ARAC"/>
    <property type="match status" value="1"/>
</dbReference>
<evidence type="ECO:0000256" key="1">
    <source>
        <dbReference type="ARBA" id="ARBA00023015"/>
    </source>
</evidence>
<proteinExistence type="predicted"/>
<evidence type="ECO:0000256" key="4">
    <source>
        <dbReference type="SAM" id="Phobius"/>
    </source>
</evidence>
<keyword evidence="2" id="KW-0238">DNA-binding</keyword>
<accession>A0ABM7UGP5</accession>
<feature type="transmembrane region" description="Helical" evidence="4">
    <location>
        <begin position="219"/>
        <end position="244"/>
    </location>
</feature>
<keyword evidence="4" id="KW-1133">Transmembrane helix</keyword>
<gene>
    <name evidence="6" type="ORF">LPTSP3_g07380</name>
</gene>
<dbReference type="PANTHER" id="PTHR43280:SF29">
    <property type="entry name" value="ARAC-FAMILY TRANSCRIPTIONAL REGULATOR"/>
    <property type="match status" value="1"/>
</dbReference>
<dbReference type="Pfam" id="PF07696">
    <property type="entry name" value="7TMR-DISMED2"/>
    <property type="match status" value="1"/>
</dbReference>
<dbReference type="InterPro" id="IPR011622">
    <property type="entry name" value="7TMR_DISM_rcpt_extracell_dom2"/>
</dbReference>
<dbReference type="EMBL" id="AP025028">
    <property type="protein sequence ID" value="BDA77808.1"/>
    <property type="molecule type" value="Genomic_DNA"/>
</dbReference>
<keyword evidence="7" id="KW-1185">Reference proteome</keyword>
<feature type="transmembrane region" description="Helical" evidence="4">
    <location>
        <begin position="309"/>
        <end position="330"/>
    </location>
</feature>
<reference evidence="6 7" key="1">
    <citation type="submission" date="2021-08" db="EMBL/GenBank/DDBJ databases">
        <title>Complete genome sequence of Leptospira kobayashii strain E30.</title>
        <authorList>
            <person name="Nakao R."/>
            <person name="Nakamura S."/>
            <person name="Masuzawa T."/>
            <person name="Koizumi N."/>
        </authorList>
    </citation>
    <scope>NUCLEOTIDE SEQUENCE [LARGE SCALE GENOMIC DNA]</scope>
    <source>
        <strain evidence="6 7">E30</strain>
    </source>
</reference>
<feature type="transmembrane region" description="Helical" evidence="4">
    <location>
        <begin position="285"/>
        <end position="303"/>
    </location>
</feature>
<dbReference type="RefSeq" id="WP_109020759.1">
    <property type="nucleotide sequence ID" value="NZ_AP025028.1"/>
</dbReference>
<dbReference type="InterPro" id="IPR018060">
    <property type="entry name" value="HTH_AraC"/>
</dbReference>
<dbReference type="PROSITE" id="PS01124">
    <property type="entry name" value="HTH_ARAC_FAMILY_2"/>
    <property type="match status" value="1"/>
</dbReference>
<dbReference type="Pfam" id="PF07695">
    <property type="entry name" value="7TMR-DISM_7TM"/>
    <property type="match status" value="1"/>
</dbReference>
<feature type="domain" description="HTH araC/xylS-type" evidence="5">
    <location>
        <begin position="430"/>
        <end position="536"/>
    </location>
</feature>
<dbReference type="Pfam" id="PF12833">
    <property type="entry name" value="HTH_18"/>
    <property type="match status" value="1"/>
</dbReference>
<feature type="transmembrane region" description="Helical" evidence="4">
    <location>
        <begin position="189"/>
        <end position="207"/>
    </location>
</feature>
<dbReference type="InterPro" id="IPR011623">
    <property type="entry name" value="7TMR_DISM_rcpt_extracell_dom1"/>
</dbReference>
<dbReference type="SUPFAM" id="SSF46689">
    <property type="entry name" value="Homeodomain-like"/>
    <property type="match status" value="1"/>
</dbReference>
<keyword evidence="4" id="KW-0812">Transmembrane</keyword>
<evidence type="ECO:0000256" key="2">
    <source>
        <dbReference type="ARBA" id="ARBA00023125"/>
    </source>
</evidence>
<dbReference type="Proteomes" id="UP000245263">
    <property type="component" value="Chromosome 1"/>
</dbReference>